<dbReference type="STRING" id="1577791.Mpt1_c14000"/>
<dbReference type="KEGG" id="mear:Mpt1_c14000"/>
<dbReference type="Pfam" id="PF05239">
    <property type="entry name" value="PRC"/>
    <property type="match status" value="1"/>
</dbReference>
<dbReference type="OrthoDB" id="68960at2157"/>
<dbReference type="Proteomes" id="UP000030787">
    <property type="component" value="Chromosome"/>
</dbReference>
<dbReference type="Gene3D" id="2.30.30.240">
    <property type="entry name" value="PRC-barrel domain"/>
    <property type="match status" value="1"/>
</dbReference>
<gene>
    <name evidence="2" type="ORF">Mpt1_c14000</name>
</gene>
<dbReference type="RefSeq" id="WP_048113415.1">
    <property type="nucleotide sequence ID" value="NZ_CP010070.1"/>
</dbReference>
<dbReference type="HOGENOM" id="CLU_170070_0_0_2"/>
<dbReference type="SUPFAM" id="SSF50346">
    <property type="entry name" value="PRC-barrel domain"/>
    <property type="match status" value="1"/>
</dbReference>
<evidence type="ECO:0000313" key="3">
    <source>
        <dbReference type="Proteomes" id="UP000030787"/>
    </source>
</evidence>
<name>A0A0A7LE42_9ARCH</name>
<protein>
    <submittedName>
        <fullName evidence="2">PRC-barrel domain protein</fullName>
    </submittedName>
</protein>
<dbReference type="PANTHER" id="PTHR38137">
    <property type="entry name" value="PRC-BARREL DOMAIN PROTEIN"/>
    <property type="match status" value="1"/>
</dbReference>
<proteinExistence type="predicted"/>
<keyword evidence="3" id="KW-1185">Reference proteome</keyword>
<feature type="domain" description="PRC-barrel" evidence="1">
    <location>
        <begin position="6"/>
        <end position="72"/>
    </location>
</feature>
<dbReference type="PANTHER" id="PTHR38137:SF1">
    <property type="entry name" value="PRC-BARREL DOMAIN-CONTAINING PROTEIN"/>
    <property type="match status" value="1"/>
</dbReference>
<sequence>MLESVGNIKGLEIYTPEGIFVGIVDEVVIDISEMGIKGLFVSDANPALVEDDVSISIPLRWVQSIGDVIILNRFPNERICG</sequence>
<dbReference type="InterPro" id="IPR011033">
    <property type="entry name" value="PRC_barrel-like_sf"/>
</dbReference>
<organism evidence="2 3">
    <name type="scientific">Candidatus Methanoplasma termitum</name>
    <dbReference type="NCBI Taxonomy" id="1577791"/>
    <lineage>
        <taxon>Archaea</taxon>
        <taxon>Methanobacteriati</taxon>
        <taxon>Thermoplasmatota</taxon>
        <taxon>Thermoplasmata</taxon>
        <taxon>Methanomassiliicoccales</taxon>
        <taxon>Methanomassiliicoccaceae</taxon>
        <taxon>Candidatus Methanoplasma</taxon>
    </lineage>
</organism>
<reference evidence="2 3" key="1">
    <citation type="journal article" date="2014" name="Appl. Environ. Microbiol.">
        <title>Comparative Genome Analysis of 'Candidatus Methanoplasma termitum' Indicates a New Mode of Energy Metabolism in the Seventh Order of Methanogens.</title>
        <authorList>
            <person name="Lang K."/>
            <person name="Schuldes J."/>
            <person name="Klingl A."/>
            <person name="Poehlein A."/>
            <person name="Daniel R."/>
            <person name="Brune A."/>
        </authorList>
    </citation>
    <scope>NUCLEOTIDE SEQUENCE [LARGE SCALE GENOMIC DNA]</scope>
    <source>
        <strain evidence="3">Mpt1</strain>
    </source>
</reference>
<dbReference type="AlphaFoldDB" id="A0A0A7LE42"/>
<dbReference type="GeneID" id="24819058"/>
<dbReference type="InterPro" id="IPR027275">
    <property type="entry name" value="PRC-brl_dom"/>
</dbReference>
<dbReference type="EMBL" id="CP010070">
    <property type="protein sequence ID" value="AIZ57258.1"/>
    <property type="molecule type" value="Genomic_DNA"/>
</dbReference>
<evidence type="ECO:0000259" key="1">
    <source>
        <dbReference type="Pfam" id="PF05239"/>
    </source>
</evidence>
<evidence type="ECO:0000313" key="2">
    <source>
        <dbReference type="EMBL" id="AIZ57258.1"/>
    </source>
</evidence>
<accession>A0A0A7LE42</accession>